<organism evidence="2 3">
    <name type="scientific">Brassica campestris</name>
    <name type="common">Field mustard</name>
    <dbReference type="NCBI Taxonomy" id="3711"/>
    <lineage>
        <taxon>Eukaryota</taxon>
        <taxon>Viridiplantae</taxon>
        <taxon>Streptophyta</taxon>
        <taxon>Embryophyta</taxon>
        <taxon>Tracheophyta</taxon>
        <taxon>Spermatophyta</taxon>
        <taxon>Magnoliopsida</taxon>
        <taxon>eudicotyledons</taxon>
        <taxon>Gunneridae</taxon>
        <taxon>Pentapetalae</taxon>
        <taxon>rosids</taxon>
        <taxon>malvids</taxon>
        <taxon>Brassicales</taxon>
        <taxon>Brassicaceae</taxon>
        <taxon>Brassiceae</taxon>
        <taxon>Brassica</taxon>
    </lineage>
</organism>
<dbReference type="Gramene" id="A08p07610.2_BraZ1">
    <property type="protein sequence ID" value="A08p07610.2_BraZ1.CDS"/>
    <property type="gene ID" value="A08g07610.2_BraZ1"/>
</dbReference>
<dbReference type="AlphaFoldDB" id="A0A8D9HD86"/>
<evidence type="ECO:0000313" key="2">
    <source>
        <dbReference type="EMBL" id="CAG7897095.1"/>
    </source>
</evidence>
<reference evidence="2 3" key="1">
    <citation type="submission" date="2021-07" db="EMBL/GenBank/DDBJ databases">
        <authorList>
            <consortium name="Genoscope - CEA"/>
            <person name="William W."/>
        </authorList>
    </citation>
    <scope>NUCLEOTIDE SEQUENCE [LARGE SCALE GENOMIC DNA]</scope>
</reference>
<protein>
    <recommendedName>
        <fullName evidence="4">CCHC-type domain-containing protein</fullName>
    </recommendedName>
</protein>
<accession>A0A8D9HD86</accession>
<proteinExistence type="predicted"/>
<evidence type="ECO:0000313" key="3">
    <source>
        <dbReference type="Proteomes" id="UP000694005"/>
    </source>
</evidence>
<gene>
    <name evidence="2" type="ORF">BRAPAZ1V2_A08P07610.2</name>
</gene>
<feature type="non-terminal residue" evidence="2">
    <location>
        <position position="200"/>
    </location>
</feature>
<evidence type="ECO:0008006" key="4">
    <source>
        <dbReference type="Google" id="ProtNLM"/>
    </source>
</evidence>
<name>A0A8D9HD86_BRACM</name>
<dbReference type="Proteomes" id="UP000694005">
    <property type="component" value="Chromosome A08"/>
</dbReference>
<sequence length="200" mass="21378">MGHSVLISVEFPKLPPKCAVCGEFGHLRLRCPGPTVVKVPNVGAISSSSQLPPVEITPQAPVAGKTSRKIFSSDPPNKLSRSLSLPHIPAASESKEDSDISSTHGWTRVIHRSKPPKGTSASGSGPSKKKTSSAPLLNSHFAAEEEVIQKAQAILRNRLSALESKPPEGSTSGSRKHARRRLRQKIYLLTSSSSENHVDS</sequence>
<dbReference type="EMBL" id="LS974624">
    <property type="protein sequence ID" value="CAG7897095.1"/>
    <property type="molecule type" value="Genomic_DNA"/>
</dbReference>
<feature type="compositionally biased region" description="Low complexity" evidence="1">
    <location>
        <begin position="116"/>
        <end position="126"/>
    </location>
</feature>
<evidence type="ECO:0000256" key="1">
    <source>
        <dbReference type="SAM" id="MobiDB-lite"/>
    </source>
</evidence>
<feature type="region of interest" description="Disordered" evidence="1">
    <location>
        <begin position="47"/>
        <end position="138"/>
    </location>
</feature>
<feature type="region of interest" description="Disordered" evidence="1">
    <location>
        <begin position="158"/>
        <end position="181"/>
    </location>
</feature>